<evidence type="ECO:0000256" key="5">
    <source>
        <dbReference type="ARBA" id="ARBA00023242"/>
    </source>
</evidence>
<accession>A0A6J2YHT3</accession>
<dbReference type="AlphaFoldDB" id="A0A6J2YHT3"/>
<dbReference type="SUPFAM" id="SSF53098">
    <property type="entry name" value="Ribonuclease H-like"/>
    <property type="match status" value="1"/>
</dbReference>
<evidence type="ECO:0000256" key="3">
    <source>
        <dbReference type="ARBA" id="ARBA00022771"/>
    </source>
</evidence>
<comment type="subcellular location">
    <subcellularLocation>
        <location evidence="1">Nucleus</location>
    </subcellularLocation>
</comment>
<reference evidence="9" key="1">
    <citation type="submission" date="2025-08" db="UniProtKB">
        <authorList>
            <consortium name="RefSeq"/>
        </authorList>
    </citation>
    <scope>IDENTIFICATION</scope>
    <source>
        <tissue evidence="9">Gonads</tissue>
    </source>
</reference>
<keyword evidence="2" id="KW-0479">Metal-binding</keyword>
<dbReference type="PANTHER" id="PTHR46481:SF10">
    <property type="entry name" value="ZINC FINGER BED DOMAIN-CONTAINING PROTEIN 39"/>
    <property type="match status" value="1"/>
</dbReference>
<sequence>MLNLIVTDGLEDKNNRLLSDLIDLVKSFVTFGRRSNNFMDALRAEQQKDNVPEGGVALFIQSVPTRWNSTFDMLSRFINLYPYVARVLANPNLKLKNAPRMLSGDEIDLLSEIVEILKPFKQATTEISGSDYLTGSLVLPMISCIESALSTIKPTSEMSKILLKKLEDSLGIRCAPTQTNPLLCNAVLCDPRFKRLYMKPVVASQAVMQIKEEIKKEQKELGNCSPPTPSSSPRRQEDPMSLWSMHDKSLEKSGMASTEVESYFPSELKLYLQQPVLHRMQDPIQFWHQSKTLMTALSSIAMKYLTVVGSSVASERLVSTLNSIVKDDRSRLTDRHVTERVFMYRCSKSFWVD</sequence>
<name>A0A6J2YHT3_SITOR</name>
<keyword evidence="4" id="KW-0862">Zinc</keyword>
<feature type="domain" description="HAT C-terminal dimerisation" evidence="7">
    <location>
        <begin position="267"/>
        <end position="343"/>
    </location>
</feature>
<evidence type="ECO:0000256" key="6">
    <source>
        <dbReference type="SAM" id="MobiDB-lite"/>
    </source>
</evidence>
<dbReference type="InterPro" id="IPR008906">
    <property type="entry name" value="HATC_C_dom"/>
</dbReference>
<keyword evidence="5" id="KW-0539">Nucleus</keyword>
<evidence type="ECO:0000256" key="1">
    <source>
        <dbReference type="ARBA" id="ARBA00004123"/>
    </source>
</evidence>
<organism evidence="8 9">
    <name type="scientific">Sitophilus oryzae</name>
    <name type="common">Rice weevil</name>
    <name type="synonym">Curculio oryzae</name>
    <dbReference type="NCBI Taxonomy" id="7048"/>
    <lineage>
        <taxon>Eukaryota</taxon>
        <taxon>Metazoa</taxon>
        <taxon>Ecdysozoa</taxon>
        <taxon>Arthropoda</taxon>
        <taxon>Hexapoda</taxon>
        <taxon>Insecta</taxon>
        <taxon>Pterygota</taxon>
        <taxon>Neoptera</taxon>
        <taxon>Endopterygota</taxon>
        <taxon>Coleoptera</taxon>
        <taxon>Polyphaga</taxon>
        <taxon>Cucujiformia</taxon>
        <taxon>Curculionidae</taxon>
        <taxon>Dryophthorinae</taxon>
        <taxon>Sitophilus</taxon>
    </lineage>
</organism>
<evidence type="ECO:0000313" key="8">
    <source>
        <dbReference type="Proteomes" id="UP000504635"/>
    </source>
</evidence>
<dbReference type="KEGG" id="soy:115887406"/>
<dbReference type="InParanoid" id="A0A6J2YHT3"/>
<protein>
    <submittedName>
        <fullName evidence="9">Zinc finger BED domain-containing protein 4-like</fullName>
    </submittedName>
</protein>
<dbReference type="Proteomes" id="UP000504635">
    <property type="component" value="Unplaced"/>
</dbReference>
<evidence type="ECO:0000256" key="4">
    <source>
        <dbReference type="ARBA" id="ARBA00022833"/>
    </source>
</evidence>
<keyword evidence="8" id="KW-1185">Reference proteome</keyword>
<gene>
    <name evidence="9" type="primary">LOC115887406</name>
</gene>
<dbReference type="InterPro" id="IPR012337">
    <property type="entry name" value="RNaseH-like_sf"/>
</dbReference>
<evidence type="ECO:0000259" key="7">
    <source>
        <dbReference type="Pfam" id="PF05699"/>
    </source>
</evidence>
<dbReference type="Pfam" id="PF05699">
    <property type="entry name" value="Dimer_Tnp_hAT"/>
    <property type="match status" value="1"/>
</dbReference>
<dbReference type="GO" id="GO:0005634">
    <property type="term" value="C:nucleus"/>
    <property type="evidence" value="ECO:0007669"/>
    <property type="project" value="UniProtKB-SubCell"/>
</dbReference>
<dbReference type="OrthoDB" id="6620210at2759"/>
<dbReference type="PANTHER" id="PTHR46481">
    <property type="entry name" value="ZINC FINGER BED DOMAIN-CONTAINING PROTEIN 4"/>
    <property type="match status" value="1"/>
</dbReference>
<dbReference type="RefSeq" id="XP_030762679.1">
    <property type="nucleotide sequence ID" value="XM_030906819.1"/>
</dbReference>
<feature type="region of interest" description="Disordered" evidence="6">
    <location>
        <begin position="217"/>
        <end position="239"/>
    </location>
</feature>
<evidence type="ECO:0000313" key="9">
    <source>
        <dbReference type="RefSeq" id="XP_030762679.1"/>
    </source>
</evidence>
<dbReference type="GO" id="GO:0046983">
    <property type="term" value="F:protein dimerization activity"/>
    <property type="evidence" value="ECO:0007669"/>
    <property type="project" value="InterPro"/>
</dbReference>
<proteinExistence type="predicted"/>
<dbReference type="GO" id="GO:0008270">
    <property type="term" value="F:zinc ion binding"/>
    <property type="evidence" value="ECO:0007669"/>
    <property type="project" value="UniProtKB-KW"/>
</dbReference>
<keyword evidence="3" id="KW-0863">Zinc-finger</keyword>
<dbReference type="InterPro" id="IPR052035">
    <property type="entry name" value="ZnF_BED_domain_contain"/>
</dbReference>
<dbReference type="GeneID" id="115887406"/>
<evidence type="ECO:0000256" key="2">
    <source>
        <dbReference type="ARBA" id="ARBA00022723"/>
    </source>
</evidence>